<dbReference type="RefSeq" id="WP_267849806.1">
    <property type="nucleotide sequence ID" value="NZ_JAPMXC010000013.1"/>
</dbReference>
<keyword evidence="1" id="KW-0808">Transferase</keyword>
<sequence>MVLDIRNAAFADVEAVATIHVESWRAAYAGIFPERFLKDLSVQKRSIYWQQALRDGKPQLLVACEGPAVVGWIAFGPCRDSDKDGNWAEIEAVYVAPDAWGTGVGRRLTHSASDLLLGAGYSFLALWVLEQNFRARAFYERNGFNADDPSKKQIQIGGVSLTELRYHCALPGIETVSYPVIR</sequence>
<dbReference type="PROSITE" id="PS51186">
    <property type="entry name" value="GNAT"/>
    <property type="match status" value="1"/>
</dbReference>
<reference evidence="4" key="1">
    <citation type="submission" date="2022-11" db="EMBL/GenBank/DDBJ databases">
        <title>Robbsia betulipollinis sp. nov., isolated from pollen of birch (Betula pendula).</title>
        <authorList>
            <person name="Shi H."/>
            <person name="Ambika Manirajan B."/>
            <person name="Ratering S."/>
            <person name="Geissler-Plaum R."/>
            <person name="Schnell S."/>
        </authorList>
    </citation>
    <scope>NUCLEOTIDE SEQUENCE</scope>
    <source>
        <strain evidence="4">Bb-Pol-6</strain>
    </source>
</reference>
<dbReference type="Gene3D" id="3.40.630.30">
    <property type="match status" value="1"/>
</dbReference>
<dbReference type="InterPro" id="IPR016181">
    <property type="entry name" value="Acyl_CoA_acyltransferase"/>
</dbReference>
<proteinExistence type="predicted"/>
<comment type="caution">
    <text evidence="4">The sequence shown here is derived from an EMBL/GenBank/DDBJ whole genome shotgun (WGS) entry which is preliminary data.</text>
</comment>
<dbReference type="SUPFAM" id="SSF55729">
    <property type="entry name" value="Acyl-CoA N-acyltransferases (Nat)"/>
    <property type="match status" value="1"/>
</dbReference>
<dbReference type="InterPro" id="IPR050832">
    <property type="entry name" value="Bact_Acetyltransf"/>
</dbReference>
<name>A0ABT3ZTJ8_9BURK</name>
<organism evidence="4 5">
    <name type="scientific">Robbsia betulipollinis</name>
    <dbReference type="NCBI Taxonomy" id="2981849"/>
    <lineage>
        <taxon>Bacteria</taxon>
        <taxon>Pseudomonadati</taxon>
        <taxon>Pseudomonadota</taxon>
        <taxon>Betaproteobacteria</taxon>
        <taxon>Burkholderiales</taxon>
        <taxon>Burkholderiaceae</taxon>
        <taxon>Robbsia</taxon>
    </lineage>
</organism>
<evidence type="ECO:0000313" key="4">
    <source>
        <dbReference type="EMBL" id="MCY0389858.1"/>
    </source>
</evidence>
<dbReference type="Pfam" id="PF00583">
    <property type="entry name" value="Acetyltransf_1"/>
    <property type="match status" value="1"/>
</dbReference>
<dbReference type="EMBL" id="JAPMXC010000013">
    <property type="protein sequence ID" value="MCY0389858.1"/>
    <property type="molecule type" value="Genomic_DNA"/>
</dbReference>
<protein>
    <submittedName>
        <fullName evidence="4">GNAT family N-acetyltransferase</fullName>
    </submittedName>
</protein>
<dbReference type="InterPro" id="IPR000182">
    <property type="entry name" value="GNAT_dom"/>
</dbReference>
<dbReference type="Proteomes" id="UP001082899">
    <property type="component" value="Unassembled WGS sequence"/>
</dbReference>
<dbReference type="CDD" id="cd04301">
    <property type="entry name" value="NAT_SF"/>
    <property type="match status" value="1"/>
</dbReference>
<keyword evidence="2" id="KW-0012">Acyltransferase</keyword>
<evidence type="ECO:0000256" key="1">
    <source>
        <dbReference type="ARBA" id="ARBA00022679"/>
    </source>
</evidence>
<keyword evidence="5" id="KW-1185">Reference proteome</keyword>
<gene>
    <name evidence="4" type="ORF">OVY01_22210</name>
</gene>
<evidence type="ECO:0000313" key="5">
    <source>
        <dbReference type="Proteomes" id="UP001082899"/>
    </source>
</evidence>
<accession>A0ABT3ZTJ8</accession>
<evidence type="ECO:0000256" key="2">
    <source>
        <dbReference type="ARBA" id="ARBA00023315"/>
    </source>
</evidence>
<feature type="domain" description="N-acetyltransferase" evidence="3">
    <location>
        <begin position="3"/>
        <end position="171"/>
    </location>
</feature>
<dbReference type="PANTHER" id="PTHR43877">
    <property type="entry name" value="AMINOALKYLPHOSPHONATE N-ACETYLTRANSFERASE-RELATED-RELATED"/>
    <property type="match status" value="1"/>
</dbReference>
<evidence type="ECO:0000259" key="3">
    <source>
        <dbReference type="PROSITE" id="PS51186"/>
    </source>
</evidence>